<evidence type="ECO:0000259" key="4">
    <source>
        <dbReference type="PROSITE" id="PS51498"/>
    </source>
</evidence>
<reference evidence="5 6" key="1">
    <citation type="submission" date="2019-04" db="EMBL/GenBank/DDBJ databases">
        <title>Annotation for the trematode Fasciola gigantica.</title>
        <authorList>
            <person name="Choi Y.-J."/>
        </authorList>
    </citation>
    <scope>NUCLEOTIDE SEQUENCE [LARGE SCALE GENOMIC DNA]</scope>
    <source>
        <strain evidence="5">Uganda_cow_1</strain>
    </source>
</reference>
<dbReference type="SMART" id="SM00801">
    <property type="entry name" value="dDENN"/>
    <property type="match status" value="1"/>
</dbReference>
<dbReference type="PANTHER" id="PTHR12296:SF30">
    <property type="entry name" value="DENN DOMAIN-CONTAINING PROTEIN CRAG"/>
    <property type="match status" value="1"/>
</dbReference>
<evidence type="ECO:0000256" key="1">
    <source>
        <dbReference type="ARBA" id="ARBA00022658"/>
    </source>
</evidence>
<feature type="domain" description="MABP" evidence="4">
    <location>
        <begin position="3"/>
        <end position="160"/>
    </location>
</feature>
<feature type="compositionally biased region" description="Low complexity" evidence="2">
    <location>
        <begin position="640"/>
        <end position="650"/>
    </location>
</feature>
<keyword evidence="1" id="KW-0344">Guanine-nucleotide releasing factor</keyword>
<dbReference type="InterPro" id="IPR051696">
    <property type="entry name" value="DENN_Domain_GEFs"/>
</dbReference>
<feature type="region of interest" description="Disordered" evidence="2">
    <location>
        <begin position="634"/>
        <end position="675"/>
    </location>
</feature>
<feature type="domain" description="UDENN" evidence="3">
    <location>
        <begin position="152"/>
        <end position="616"/>
    </location>
</feature>
<dbReference type="Pfam" id="PF03455">
    <property type="entry name" value="dDENN"/>
    <property type="match status" value="1"/>
</dbReference>
<evidence type="ECO:0000256" key="2">
    <source>
        <dbReference type="SAM" id="MobiDB-lite"/>
    </source>
</evidence>
<dbReference type="Gene3D" id="3.30.450.200">
    <property type="match status" value="1"/>
</dbReference>
<dbReference type="GO" id="GO:0005085">
    <property type="term" value="F:guanyl-nucleotide exchange factor activity"/>
    <property type="evidence" value="ECO:0007669"/>
    <property type="project" value="UniProtKB-KW"/>
</dbReference>
<dbReference type="GO" id="GO:0031410">
    <property type="term" value="C:cytoplasmic vesicle"/>
    <property type="evidence" value="ECO:0007669"/>
    <property type="project" value="TreeGrafter"/>
</dbReference>
<protein>
    <submittedName>
        <fullName evidence="5">Uncharacterized protein</fullName>
    </submittedName>
</protein>
<dbReference type="Proteomes" id="UP000316759">
    <property type="component" value="Unassembled WGS sequence"/>
</dbReference>
<dbReference type="InterPro" id="IPR005112">
    <property type="entry name" value="dDENN_dom"/>
</dbReference>
<organism evidence="5 6">
    <name type="scientific">Fasciola gigantica</name>
    <name type="common">Giant liver fluke</name>
    <dbReference type="NCBI Taxonomy" id="46835"/>
    <lineage>
        <taxon>Eukaryota</taxon>
        <taxon>Metazoa</taxon>
        <taxon>Spiralia</taxon>
        <taxon>Lophotrochozoa</taxon>
        <taxon>Platyhelminthes</taxon>
        <taxon>Trematoda</taxon>
        <taxon>Digenea</taxon>
        <taxon>Plagiorchiida</taxon>
        <taxon>Echinostomata</taxon>
        <taxon>Echinostomatoidea</taxon>
        <taxon>Fasciolidae</taxon>
        <taxon>Fasciola</taxon>
    </lineage>
</organism>
<evidence type="ECO:0000259" key="3">
    <source>
        <dbReference type="PROSITE" id="PS50211"/>
    </source>
</evidence>
<evidence type="ECO:0000313" key="6">
    <source>
        <dbReference type="Proteomes" id="UP000316759"/>
    </source>
</evidence>
<name>A0A504YRM4_FASGI</name>
<dbReference type="InterPro" id="IPR037516">
    <property type="entry name" value="Tripartite_DENN"/>
</dbReference>
<dbReference type="AlphaFoldDB" id="A0A504YRM4"/>
<dbReference type="InterPro" id="IPR043153">
    <property type="entry name" value="DENN_C"/>
</dbReference>
<dbReference type="Pfam" id="PF02141">
    <property type="entry name" value="DENN"/>
    <property type="match status" value="1"/>
</dbReference>
<feature type="compositionally biased region" description="Polar residues" evidence="2">
    <location>
        <begin position="194"/>
        <end position="206"/>
    </location>
</feature>
<accession>A0A504YRM4</accession>
<dbReference type="EMBL" id="SUNJ01009461">
    <property type="protein sequence ID" value="TPP60420.1"/>
    <property type="molecule type" value="Genomic_DNA"/>
</dbReference>
<dbReference type="SMART" id="SM00800">
    <property type="entry name" value="uDENN"/>
    <property type="match status" value="1"/>
</dbReference>
<feature type="region of interest" description="Disordered" evidence="2">
    <location>
        <begin position="190"/>
        <end position="210"/>
    </location>
</feature>
<dbReference type="PROSITE" id="PS50211">
    <property type="entry name" value="DENN"/>
    <property type="match status" value="1"/>
</dbReference>
<dbReference type="InterPro" id="IPR023341">
    <property type="entry name" value="MABP"/>
</dbReference>
<dbReference type="STRING" id="46835.A0A504YRM4"/>
<dbReference type="Gene3D" id="2.100.10.50">
    <property type="match status" value="1"/>
</dbReference>
<dbReference type="SMART" id="SM00799">
    <property type="entry name" value="DENN"/>
    <property type="match status" value="1"/>
</dbReference>
<comment type="caution">
    <text evidence="5">The sequence shown here is derived from an EMBL/GenBank/DDBJ whole genome shotgun (WGS) entry which is preliminary data.</text>
</comment>
<dbReference type="InterPro" id="IPR001194">
    <property type="entry name" value="cDENN_dom"/>
</dbReference>
<dbReference type="PROSITE" id="PS51498">
    <property type="entry name" value="MABP"/>
    <property type="match status" value="1"/>
</dbReference>
<feature type="compositionally biased region" description="Polar residues" evidence="2">
    <location>
        <begin position="661"/>
        <end position="672"/>
    </location>
</feature>
<dbReference type="Gene3D" id="3.40.50.11500">
    <property type="match status" value="1"/>
</dbReference>
<dbReference type="PANTHER" id="PTHR12296">
    <property type="entry name" value="DENN DOMAIN-CONTAINING PROTEIN 4"/>
    <property type="match status" value="1"/>
</dbReference>
<dbReference type="OrthoDB" id="75250at2759"/>
<sequence length="898" mass="101170">MFQEPIVDIKIVSVRDNEEIPHGYHPIKRTHSGRFKANIKGRIGDEVYLCYRRGRDKPPITDIAMFTDSPSNRLLEDAKKITKTCGGKSANFRSSLIHPVYLSYRRAPKESGIDRLAVTDMCIIIPSKHETCPPAFNQVADSLNSNPLVNQMYLCFRKSLIKQYIIAYDPEVLFWYRVREPGVELKMTDREGLETSSQENTVPTNRLTHDSLDPDIRQVANFCLPWGAALESWSVEQEPPEPNFFTFVLTNESYQRLYGVAFTFYEPYDVSQLDMDKCYRLGVDPELLVSRKSQSSVLYEADAEEEARIREIQKHFFPARIGDRVVGVTKTMCLLSRWSFPVAFTNFLAFLYSRWQPAAKDDPIPFERYLSYFLCEVPFPSQSMPHVMVELCAAPILLNFPDDNDAVSKCEPFFFLLDCLGVDLTIQLLVQMLTEQKILLTSVRPFLLTQIGEALTAMIFPLRWTVVYIPFIYIGCIHVIQSPSPYLIGVDSRFFDFFRLPPGGGVTYVDLDTRNFKLPEPGCSGQPVLDAKSLPKATIGLQIKNTFMHFMAQLLKCYQRFLIPVRQAERDVLFNSSGFLKEIAEKHSRPFYVTLFETQQWANFVRDRSYVSARDEELSRFDSYMVRLFGDSADESPMGSQSLSDSPNSSLRGFGDRASEGCSQPGSANSAETVEEPRILKMLSSGSISNEAVHVVGPPKWPILGADPQLSVELSKRQNSDTDVRSSSVKLNEKLLDLFVSHAYSEHAPATIGFDALDATDSSTYLWRCQYASSRSDSSQNLANNARHLGNAKLELFGPVNDPLLVSLMTPDTPSPFISRSSLSMALSLTGLPTRYPLPVGGSVILRRSPLELHQTAEFGKLLIILSPSPLRAVFSTSSQIVIIEGSYFRQIVSTSDP</sequence>
<evidence type="ECO:0000313" key="5">
    <source>
        <dbReference type="EMBL" id="TPP60420.1"/>
    </source>
</evidence>
<dbReference type="Pfam" id="PF03456">
    <property type="entry name" value="uDENN"/>
    <property type="match status" value="1"/>
</dbReference>
<gene>
    <name evidence="5" type="ORF">FGIG_05220</name>
</gene>
<keyword evidence="6" id="KW-1185">Reference proteome</keyword>
<dbReference type="InterPro" id="IPR005113">
    <property type="entry name" value="uDENN_dom"/>
</dbReference>
<dbReference type="GO" id="GO:0032483">
    <property type="term" value="P:regulation of Rab protein signal transduction"/>
    <property type="evidence" value="ECO:0007669"/>
    <property type="project" value="TreeGrafter"/>
</dbReference>
<proteinExistence type="predicted"/>